<feature type="region of interest" description="Disordered" evidence="1">
    <location>
        <begin position="58"/>
        <end position="81"/>
    </location>
</feature>
<keyword evidence="4" id="KW-1185">Reference proteome</keyword>
<gene>
    <name evidence="3" type="ORF">CEXT_153281</name>
</gene>
<proteinExistence type="predicted"/>
<feature type="compositionally biased region" description="Basic and acidic residues" evidence="1">
    <location>
        <begin position="58"/>
        <end position="68"/>
    </location>
</feature>
<dbReference type="Proteomes" id="UP001054945">
    <property type="component" value="Unassembled WGS sequence"/>
</dbReference>
<organism evidence="3 4">
    <name type="scientific">Caerostris extrusa</name>
    <name type="common">Bark spider</name>
    <name type="synonym">Caerostris bankana</name>
    <dbReference type="NCBI Taxonomy" id="172846"/>
    <lineage>
        <taxon>Eukaryota</taxon>
        <taxon>Metazoa</taxon>
        <taxon>Ecdysozoa</taxon>
        <taxon>Arthropoda</taxon>
        <taxon>Chelicerata</taxon>
        <taxon>Arachnida</taxon>
        <taxon>Araneae</taxon>
        <taxon>Araneomorphae</taxon>
        <taxon>Entelegynae</taxon>
        <taxon>Araneoidea</taxon>
        <taxon>Araneidae</taxon>
        <taxon>Caerostris</taxon>
    </lineage>
</organism>
<comment type="caution">
    <text evidence="3">The sequence shown here is derived from an EMBL/GenBank/DDBJ whole genome shotgun (WGS) entry which is preliminary data.</text>
</comment>
<keyword evidence="2" id="KW-0472">Membrane</keyword>
<keyword evidence="2" id="KW-1133">Transmembrane helix</keyword>
<evidence type="ECO:0000256" key="2">
    <source>
        <dbReference type="SAM" id="Phobius"/>
    </source>
</evidence>
<reference evidence="3 4" key="1">
    <citation type="submission" date="2021-06" db="EMBL/GenBank/DDBJ databases">
        <title>Caerostris extrusa draft genome.</title>
        <authorList>
            <person name="Kono N."/>
            <person name="Arakawa K."/>
        </authorList>
    </citation>
    <scope>NUCLEOTIDE SEQUENCE [LARGE SCALE GENOMIC DNA]</scope>
</reference>
<feature type="compositionally biased region" description="Polar residues" evidence="1">
    <location>
        <begin position="69"/>
        <end position="81"/>
    </location>
</feature>
<feature type="transmembrane region" description="Helical" evidence="2">
    <location>
        <begin position="170"/>
        <end position="189"/>
    </location>
</feature>
<dbReference type="EMBL" id="BPLR01007544">
    <property type="protein sequence ID" value="GIY17786.1"/>
    <property type="molecule type" value="Genomic_DNA"/>
</dbReference>
<accession>A0AAV4RBV2</accession>
<name>A0AAV4RBV2_CAEEX</name>
<protein>
    <submittedName>
        <fullName evidence="3">Uncharacterized protein</fullName>
    </submittedName>
</protein>
<evidence type="ECO:0000256" key="1">
    <source>
        <dbReference type="SAM" id="MobiDB-lite"/>
    </source>
</evidence>
<evidence type="ECO:0000313" key="4">
    <source>
        <dbReference type="Proteomes" id="UP001054945"/>
    </source>
</evidence>
<keyword evidence="2" id="KW-0812">Transmembrane</keyword>
<dbReference type="AlphaFoldDB" id="A0AAV4RBV2"/>
<evidence type="ECO:0000313" key="3">
    <source>
        <dbReference type="EMBL" id="GIY17786.1"/>
    </source>
</evidence>
<sequence length="214" mass="23840">MIKEENLNLSIICHCEDCSSFNKSLMSSSESLPILAENVYVCGRKKAKRYKEPRDVISRDYRERKRMQESSSEDSVTNAGQNIDMNKASRINLEGIHVFNEDKEKLSPHKYIIDESGDVYQDSSSSSSLATSKAVSDKSYGSQVLKGILSRCNLILNKCNNISQMMHANFLLVLSLVILLTGGATYYFIVSQEKSSYCDCHPGSPTTSVPGDLE</sequence>